<dbReference type="EnsemblBacteria" id="ABC22999">
    <property type="protein sequence ID" value="ABC22999"/>
    <property type="gene ID" value="Rru_A2199"/>
</dbReference>
<dbReference type="RefSeq" id="WP_011390048.1">
    <property type="nucleotide sequence ID" value="NC_007643.1"/>
</dbReference>
<sequence>MPKYEVQTHRDKRWLTRDLYDFETQAIVAAKKIYATSQADGVRVVLDRLTPEGLHREKIIFEEMRSQPKDKPVRITPIEDGARCASVAEVYALESRMTIGRLLKSYLEQQILLPSELLHCSRPLTRFQEADGQLMPSAVDRIVGMQCRIDPSLNAKVRRDEIYDWIAEIGRRARRSEGEKLLWPLSLDDFHKVVATVAKCAFVHEEQVALLCHVIARETGKERSFLGKLEVLLGCVSEDLTLEVLRILDGFIADALAVSQVVQEILGVRPNLANALIALLDFIDGKAGTAATREPETAKVLRRLFAEGKLPDGLTVLLDRVTRELGGRQPLTRNDPDREEAAFLALLDRLVKPEGVAGGTAVAAALTRRYGLRLEQGGLIGWKLSVLGVSRLLGENARRMQYLCEVAGAAEGANALTVVAEEVVEVVKPAADIHHFVAPDLATPEKLRILTGLQRALGTSSLPEVLRTRVVGRLDDLLARYLVDAAVVEKLDAPGDSLRLRAVRLVKFCGSGLLLEGKALAIARSRVLHHLRQPNFVEDFTQDFSDPGEREARLRDFYRMLAEAGFRI</sequence>
<dbReference type="STRING" id="269796.Rru_A2199"/>
<dbReference type="eggNOG" id="COG0515">
    <property type="taxonomic scope" value="Bacteria"/>
</dbReference>
<evidence type="ECO:0000313" key="1">
    <source>
        <dbReference type="EMBL" id="ABC22999.1"/>
    </source>
</evidence>
<reference evidence="1 2" key="1">
    <citation type="journal article" date="2011" name="Stand. Genomic Sci.">
        <title>Complete genome sequence of Rhodospirillum rubrum type strain (S1).</title>
        <authorList>
            <person name="Munk A.C."/>
            <person name="Copeland A."/>
            <person name="Lucas S."/>
            <person name="Lapidus A."/>
            <person name="Del Rio T.G."/>
            <person name="Barry K."/>
            <person name="Detter J.C."/>
            <person name="Hammon N."/>
            <person name="Israni S."/>
            <person name="Pitluck S."/>
            <person name="Brettin T."/>
            <person name="Bruce D."/>
            <person name="Han C."/>
            <person name="Tapia R."/>
            <person name="Gilna P."/>
            <person name="Schmutz J."/>
            <person name="Larimer F."/>
            <person name="Land M."/>
            <person name="Kyrpides N.C."/>
            <person name="Mavromatis K."/>
            <person name="Richardson P."/>
            <person name="Rohde M."/>
            <person name="Goker M."/>
            <person name="Klenk H.P."/>
            <person name="Zhang Y."/>
            <person name="Roberts G.P."/>
            <person name="Reslewic S."/>
            <person name="Schwartz D.C."/>
        </authorList>
    </citation>
    <scope>NUCLEOTIDE SEQUENCE [LARGE SCALE GENOMIC DNA]</scope>
    <source>
        <strain evidence="2">ATCC 11170 / ATH 1.1.1 / DSM 467 / LMG 4362 / NCIMB 8255 / S1</strain>
    </source>
</reference>
<dbReference type="AlphaFoldDB" id="Q2RS96"/>
<organism evidence="1 2">
    <name type="scientific">Rhodospirillum rubrum (strain ATCC 11170 / ATH 1.1.1 / DSM 467 / LMG 4362 / NCIMB 8255 / S1)</name>
    <dbReference type="NCBI Taxonomy" id="269796"/>
    <lineage>
        <taxon>Bacteria</taxon>
        <taxon>Pseudomonadati</taxon>
        <taxon>Pseudomonadota</taxon>
        <taxon>Alphaproteobacteria</taxon>
        <taxon>Rhodospirillales</taxon>
        <taxon>Rhodospirillaceae</taxon>
        <taxon>Rhodospirillum</taxon>
    </lineage>
</organism>
<gene>
    <name evidence="1" type="ordered locus">Rru_A2199</name>
</gene>
<dbReference type="EMBL" id="CP000230">
    <property type="protein sequence ID" value="ABC22999.1"/>
    <property type="molecule type" value="Genomic_DNA"/>
</dbReference>
<keyword evidence="2" id="KW-1185">Reference proteome</keyword>
<protein>
    <submittedName>
        <fullName evidence="1">Uncharacterized protein</fullName>
    </submittedName>
</protein>
<evidence type="ECO:0000313" key="2">
    <source>
        <dbReference type="Proteomes" id="UP000001929"/>
    </source>
</evidence>
<proteinExistence type="predicted"/>
<name>Q2RS96_RHORT</name>
<accession>Q2RS96</accession>
<dbReference type="Proteomes" id="UP000001929">
    <property type="component" value="Chromosome"/>
</dbReference>
<dbReference type="PATRIC" id="fig|269796.9.peg.2295"/>
<dbReference type="HOGENOM" id="CLU_479714_0_0_5"/>
<dbReference type="KEGG" id="rru:Rru_A2199"/>